<sequence>MTSSPAIRINPSSAVPPFEQARQQIADLIRSGVLVEGQRLPTVRQLAADLGLANGTVARAYQELEAAGLVVTRRAAGTRVASAAVLQPAARIEALALRAREFVIAGRLLGAGDDELTAALAAALRADLEGPGSSKSEASLP</sequence>
<dbReference type="RefSeq" id="WP_208567598.1">
    <property type="nucleotide sequence ID" value="NZ_JAGFWR010000006.1"/>
</dbReference>
<keyword evidence="6" id="KW-1185">Reference proteome</keyword>
<dbReference type="SMART" id="SM00345">
    <property type="entry name" value="HTH_GNTR"/>
    <property type="match status" value="1"/>
</dbReference>
<feature type="domain" description="HTH gntR-type" evidence="4">
    <location>
        <begin position="15"/>
        <end position="83"/>
    </location>
</feature>
<dbReference type="InterPro" id="IPR036388">
    <property type="entry name" value="WH-like_DNA-bd_sf"/>
</dbReference>
<evidence type="ECO:0000259" key="4">
    <source>
        <dbReference type="PROSITE" id="PS50949"/>
    </source>
</evidence>
<keyword evidence="3" id="KW-0804">Transcription</keyword>
<dbReference type="PANTHER" id="PTHR38445:SF9">
    <property type="entry name" value="HTH-TYPE TRANSCRIPTIONAL REPRESSOR YTRA"/>
    <property type="match status" value="1"/>
</dbReference>
<dbReference type="InterPro" id="IPR036390">
    <property type="entry name" value="WH_DNA-bd_sf"/>
</dbReference>
<dbReference type="CDD" id="cd07377">
    <property type="entry name" value="WHTH_GntR"/>
    <property type="match status" value="1"/>
</dbReference>
<gene>
    <name evidence="5" type="ORF">JQN83_14180</name>
</gene>
<evidence type="ECO:0000256" key="2">
    <source>
        <dbReference type="ARBA" id="ARBA00023125"/>
    </source>
</evidence>
<dbReference type="EMBL" id="JAGFWR010000006">
    <property type="protein sequence ID" value="MBO4161949.1"/>
    <property type="molecule type" value="Genomic_DNA"/>
</dbReference>
<keyword evidence="1" id="KW-0805">Transcription regulation</keyword>
<keyword evidence="2" id="KW-0238">DNA-binding</keyword>
<dbReference type="Proteomes" id="UP000671399">
    <property type="component" value="Unassembled WGS sequence"/>
</dbReference>
<evidence type="ECO:0000256" key="1">
    <source>
        <dbReference type="ARBA" id="ARBA00023015"/>
    </source>
</evidence>
<name>A0ABS3V8K2_9ACTN</name>
<evidence type="ECO:0000256" key="3">
    <source>
        <dbReference type="ARBA" id="ARBA00023163"/>
    </source>
</evidence>
<proteinExistence type="predicted"/>
<evidence type="ECO:0000313" key="5">
    <source>
        <dbReference type="EMBL" id="MBO4161949.1"/>
    </source>
</evidence>
<protein>
    <submittedName>
        <fullName evidence="5">GntR family transcriptional regulator</fullName>
    </submittedName>
</protein>
<reference evidence="5 6" key="1">
    <citation type="submission" date="2021-03" db="EMBL/GenBank/DDBJ databases">
        <authorList>
            <person name="Lee D.-H."/>
        </authorList>
    </citation>
    <scope>NUCLEOTIDE SEQUENCE [LARGE SCALE GENOMIC DNA]</scope>
    <source>
        <strain evidence="5 6">MMS20-R2-23</strain>
    </source>
</reference>
<dbReference type="Pfam" id="PF00392">
    <property type="entry name" value="GntR"/>
    <property type="match status" value="1"/>
</dbReference>
<evidence type="ECO:0000313" key="6">
    <source>
        <dbReference type="Proteomes" id="UP000671399"/>
    </source>
</evidence>
<dbReference type="Gene3D" id="1.10.10.10">
    <property type="entry name" value="Winged helix-like DNA-binding domain superfamily/Winged helix DNA-binding domain"/>
    <property type="match status" value="1"/>
</dbReference>
<dbReference type="InterPro" id="IPR000524">
    <property type="entry name" value="Tscrpt_reg_HTH_GntR"/>
</dbReference>
<dbReference type="SUPFAM" id="SSF46785">
    <property type="entry name" value="Winged helix' DNA-binding domain"/>
    <property type="match status" value="1"/>
</dbReference>
<accession>A0ABS3V8K2</accession>
<comment type="caution">
    <text evidence="5">The sequence shown here is derived from an EMBL/GenBank/DDBJ whole genome shotgun (WGS) entry which is preliminary data.</text>
</comment>
<organism evidence="5 6">
    <name type="scientific">Micromonospora antibiotica</name>
    <dbReference type="NCBI Taxonomy" id="2807623"/>
    <lineage>
        <taxon>Bacteria</taxon>
        <taxon>Bacillati</taxon>
        <taxon>Actinomycetota</taxon>
        <taxon>Actinomycetes</taxon>
        <taxon>Micromonosporales</taxon>
        <taxon>Micromonosporaceae</taxon>
        <taxon>Micromonospora</taxon>
    </lineage>
</organism>
<dbReference type="PANTHER" id="PTHR38445">
    <property type="entry name" value="HTH-TYPE TRANSCRIPTIONAL REPRESSOR YTRA"/>
    <property type="match status" value="1"/>
</dbReference>
<dbReference type="PROSITE" id="PS50949">
    <property type="entry name" value="HTH_GNTR"/>
    <property type="match status" value="1"/>
</dbReference>